<sequence>MSLYLTVCKRKIGCREIRLKVFILLRPLKIRKERTLRVLRKGLLKERNKRRMRNLLASSLRICSEVNLTFVPMDTWWVDSVATSHISSFRQNLINISNLNKFGFSCSFGNNKVSLYQNSNVIGSSFLVDNLYMFDVVSSHNKIFQIGS</sequence>
<protein>
    <submittedName>
        <fullName evidence="1">Uncharacterized protein</fullName>
    </submittedName>
</protein>
<comment type="caution">
    <text evidence="1">The sequence shown here is derived from an EMBL/GenBank/DDBJ whole genome shotgun (WGS) entry which is preliminary data.</text>
</comment>
<dbReference type="Proteomes" id="UP000257109">
    <property type="component" value="Unassembled WGS sequence"/>
</dbReference>
<feature type="non-terminal residue" evidence="1">
    <location>
        <position position="1"/>
    </location>
</feature>
<name>A0A371HSV5_MUCPR</name>
<gene>
    <name evidence="1" type="ORF">CR513_10250</name>
</gene>
<organism evidence="1 2">
    <name type="scientific">Mucuna pruriens</name>
    <name type="common">Velvet bean</name>
    <name type="synonym">Dolichos pruriens</name>
    <dbReference type="NCBI Taxonomy" id="157652"/>
    <lineage>
        <taxon>Eukaryota</taxon>
        <taxon>Viridiplantae</taxon>
        <taxon>Streptophyta</taxon>
        <taxon>Embryophyta</taxon>
        <taxon>Tracheophyta</taxon>
        <taxon>Spermatophyta</taxon>
        <taxon>Magnoliopsida</taxon>
        <taxon>eudicotyledons</taxon>
        <taxon>Gunneridae</taxon>
        <taxon>Pentapetalae</taxon>
        <taxon>rosids</taxon>
        <taxon>fabids</taxon>
        <taxon>Fabales</taxon>
        <taxon>Fabaceae</taxon>
        <taxon>Papilionoideae</taxon>
        <taxon>50 kb inversion clade</taxon>
        <taxon>NPAAA clade</taxon>
        <taxon>indigoferoid/millettioid clade</taxon>
        <taxon>Phaseoleae</taxon>
        <taxon>Mucuna</taxon>
    </lineage>
</organism>
<keyword evidence="2" id="KW-1185">Reference proteome</keyword>
<dbReference type="AlphaFoldDB" id="A0A371HSV5"/>
<proteinExistence type="predicted"/>
<reference evidence="1" key="1">
    <citation type="submission" date="2018-05" db="EMBL/GenBank/DDBJ databases">
        <title>Draft genome of Mucuna pruriens seed.</title>
        <authorList>
            <person name="Nnadi N.E."/>
            <person name="Vos R."/>
            <person name="Hasami M.H."/>
            <person name="Devisetty U.K."/>
            <person name="Aguiy J.C."/>
        </authorList>
    </citation>
    <scope>NUCLEOTIDE SEQUENCE [LARGE SCALE GENOMIC DNA]</scope>
    <source>
        <strain evidence="1">JCA_2017</strain>
    </source>
</reference>
<dbReference type="EMBL" id="QJKJ01001795">
    <property type="protein sequence ID" value="RDY05862.1"/>
    <property type="molecule type" value="Genomic_DNA"/>
</dbReference>
<evidence type="ECO:0000313" key="1">
    <source>
        <dbReference type="EMBL" id="RDY05862.1"/>
    </source>
</evidence>
<evidence type="ECO:0000313" key="2">
    <source>
        <dbReference type="Proteomes" id="UP000257109"/>
    </source>
</evidence>
<accession>A0A371HSV5</accession>